<evidence type="ECO:0000256" key="4">
    <source>
        <dbReference type="ARBA" id="ARBA00023203"/>
    </source>
</evidence>
<name>I3KWM8_ORENI</name>
<dbReference type="Pfam" id="PF00373">
    <property type="entry name" value="FERM_M"/>
    <property type="match status" value="1"/>
</dbReference>
<dbReference type="PRINTS" id="PR00661">
    <property type="entry name" value="ERMFAMILY"/>
</dbReference>
<dbReference type="Gene3D" id="3.10.20.90">
    <property type="entry name" value="Phosphatidylinositol 3-kinase Catalytic Subunit, Chain A, domain 1"/>
    <property type="match status" value="1"/>
</dbReference>
<dbReference type="InterPro" id="IPR018979">
    <property type="entry name" value="FERM_N"/>
</dbReference>
<dbReference type="Ensembl" id="ENSONIT00000025545.2">
    <property type="protein sequence ID" value="ENSONIP00000025524.2"/>
    <property type="gene ID" value="ENSONIG00000020256.2"/>
</dbReference>
<dbReference type="Gene3D" id="1.20.80.10">
    <property type="match status" value="1"/>
</dbReference>
<dbReference type="PIRSF" id="PIRSF002304">
    <property type="entry name" value="Membrane_skeletal_4_1"/>
    <property type="match status" value="1"/>
</dbReference>
<evidence type="ECO:0000256" key="5">
    <source>
        <dbReference type="ARBA" id="ARBA00023212"/>
    </source>
</evidence>
<dbReference type="InterPro" id="IPR008379">
    <property type="entry name" value="Band_4.1_C"/>
</dbReference>
<dbReference type="GO" id="GO:0005856">
    <property type="term" value="C:cytoskeleton"/>
    <property type="evidence" value="ECO:0007669"/>
    <property type="project" value="UniProtKB-SubCell"/>
</dbReference>
<dbReference type="PANTHER" id="PTHR23280">
    <property type="entry name" value="4.1 G PROTEIN"/>
    <property type="match status" value="1"/>
</dbReference>
<dbReference type="InterPro" id="IPR019748">
    <property type="entry name" value="FERM_central"/>
</dbReference>
<protein>
    <submittedName>
        <fullName evidence="8">Band 4.1-like protein 1</fullName>
    </submittedName>
</protein>
<sequence>MYLYELNYSGSHANLTNATNVRNMTYCNLGYARFKVFPVNIITRHYDMSSHIPLRSEQNKHMDGHRETDDMSEKTSPNKNLKSPQKGSKRLKTAPFKVTLLDSSEFEGETEKHSKGQTLMDMVCEHLNLLEKDYFGLTFADTDSQKNWLDPSKEIKKQMRNSPWHFAFAVKFYPPDPSQLMEDITRYYLCLQLRDDMLSGRLPCSFVTHALLGSYTVQAELGDYDQDDHGTDYVSDFRFAPNQTRELEERVMELHRNYKGMTPAEAEMNFLENAKKLSMYGVDLHHAKDSEGIEIMLGVCANGLLIYRDRLRINRFAWPKILKISYKRSNFYIKIRPGEYEQFESTIGFKLPNHRAAKRLWKVCIEHHTFFRLVSPEPPPKGFLVMGSKFRYSGRTQAQTRQASALIDRPAPHFERSTSKRYLLSRSLDGGERCSMKASQGEKLSQLDQETTPRHKQEFLDKSQDVLLKHQASINELKRALREPNSKLMNREKRLSATSPTGTPEKKALVGRAMGKEPVNSLSVEGFVQKTLVTSPEVKEFGERRPQPSIASEEEQERDTVACMKETHLGIERKCSSMTVSSTSSLEAEVDFTVITDLHSGLEDFSKGVPELGERERQPEVGREDFEETSRFYSARLMGSRDKSPIEERLPEEGMHHETVKGGYSETRIEKRIIITGDDDVDQHQALAMAIQEAKQQHPDMLVTKAVVIRETESPTEELQQKAEVNILLQKLCTF</sequence>
<dbReference type="GO" id="GO:0031032">
    <property type="term" value="P:actomyosin structure organization"/>
    <property type="evidence" value="ECO:0007669"/>
    <property type="project" value="TreeGrafter"/>
</dbReference>
<dbReference type="InterPro" id="IPR011993">
    <property type="entry name" value="PH-like_dom_sf"/>
</dbReference>
<reference evidence="9" key="1">
    <citation type="submission" date="2012-01" db="EMBL/GenBank/DDBJ databases">
        <title>The Genome Sequence of Oreochromis niloticus (Nile Tilapia).</title>
        <authorList>
            <consortium name="Broad Institute Genome Assembly Team"/>
            <consortium name="Broad Institute Sequencing Platform"/>
            <person name="Di Palma F."/>
            <person name="Johnson J."/>
            <person name="Lander E.S."/>
            <person name="Lindblad-Toh K."/>
        </authorList>
    </citation>
    <scope>NUCLEOTIDE SEQUENCE [LARGE SCALE GENOMIC DNA]</scope>
</reference>
<proteinExistence type="predicted"/>
<reference evidence="8" key="2">
    <citation type="submission" date="2025-08" db="UniProtKB">
        <authorList>
            <consortium name="Ensembl"/>
        </authorList>
    </citation>
    <scope>IDENTIFICATION</scope>
</reference>
<dbReference type="InterPro" id="IPR000798">
    <property type="entry name" value="Ez/rad/moesin-like"/>
</dbReference>
<dbReference type="PROSITE" id="PS00660">
    <property type="entry name" value="FERM_1"/>
    <property type="match status" value="1"/>
</dbReference>
<dbReference type="SUPFAM" id="SSF47031">
    <property type="entry name" value="Second domain of FERM"/>
    <property type="match status" value="1"/>
</dbReference>
<dbReference type="InterPro" id="IPR000299">
    <property type="entry name" value="FERM_domain"/>
</dbReference>
<feature type="compositionally biased region" description="Polar residues" evidence="6">
    <location>
        <begin position="74"/>
        <end position="86"/>
    </location>
</feature>
<dbReference type="CDD" id="cd13184">
    <property type="entry name" value="FERM_C_4_1_family"/>
    <property type="match status" value="1"/>
</dbReference>
<comment type="subcellular location">
    <subcellularLocation>
        <location evidence="1">Cytoplasm</location>
        <location evidence="1">Cytoskeleton</location>
    </subcellularLocation>
</comment>
<keyword evidence="4" id="KW-0009">Actin-binding</keyword>
<reference evidence="8" key="3">
    <citation type="submission" date="2025-09" db="UniProtKB">
        <authorList>
            <consortium name="Ensembl"/>
        </authorList>
    </citation>
    <scope>IDENTIFICATION</scope>
</reference>
<evidence type="ECO:0000313" key="8">
    <source>
        <dbReference type="Ensembl" id="ENSONIP00000025524.2"/>
    </source>
</evidence>
<dbReference type="Pfam" id="PF09379">
    <property type="entry name" value="FERM_N"/>
    <property type="match status" value="1"/>
</dbReference>
<dbReference type="Pfam" id="PF04382">
    <property type="entry name" value="SAB"/>
    <property type="match status" value="1"/>
</dbReference>
<dbReference type="SMART" id="SM01195">
    <property type="entry name" value="FA"/>
    <property type="match status" value="1"/>
</dbReference>
<dbReference type="InterPro" id="IPR029071">
    <property type="entry name" value="Ubiquitin-like_domsf"/>
</dbReference>
<feature type="region of interest" description="Disordered" evidence="6">
    <location>
        <begin position="53"/>
        <end position="89"/>
    </location>
</feature>
<dbReference type="SMART" id="SM00295">
    <property type="entry name" value="B41"/>
    <property type="match status" value="1"/>
</dbReference>
<dbReference type="HOGENOM" id="CLU_003623_3_1_1"/>
<dbReference type="InterPro" id="IPR019747">
    <property type="entry name" value="FERM_CS"/>
</dbReference>
<keyword evidence="5" id="KW-0206">Cytoskeleton</keyword>
<dbReference type="SUPFAM" id="SSF54236">
    <property type="entry name" value="Ubiquitin-like"/>
    <property type="match status" value="1"/>
</dbReference>
<dbReference type="FunFam" id="2.30.29.30:FF:000001">
    <property type="entry name" value="Erythrocyte membrane protein band 4.1"/>
    <property type="match status" value="1"/>
</dbReference>
<dbReference type="Gene3D" id="2.30.29.30">
    <property type="entry name" value="Pleckstrin-homology domain (PH domain)/Phosphotyrosine-binding domain (PTB)"/>
    <property type="match status" value="1"/>
</dbReference>
<dbReference type="Proteomes" id="UP000005207">
    <property type="component" value="Linkage group LG5"/>
</dbReference>
<feature type="domain" description="FERM" evidence="7">
    <location>
        <begin position="94"/>
        <end position="375"/>
    </location>
</feature>
<dbReference type="Pfam" id="PF09380">
    <property type="entry name" value="FERM_C"/>
    <property type="match status" value="1"/>
</dbReference>
<evidence type="ECO:0000256" key="3">
    <source>
        <dbReference type="ARBA" id="ARBA00022553"/>
    </source>
</evidence>
<evidence type="ECO:0000256" key="2">
    <source>
        <dbReference type="ARBA" id="ARBA00022490"/>
    </source>
</evidence>
<keyword evidence="9" id="KW-1185">Reference proteome</keyword>
<dbReference type="GO" id="GO:0005886">
    <property type="term" value="C:plasma membrane"/>
    <property type="evidence" value="ECO:0007669"/>
    <property type="project" value="TreeGrafter"/>
</dbReference>
<keyword evidence="3" id="KW-0597">Phosphoprotein</keyword>
<accession>I3KWM8</accession>
<feature type="compositionally biased region" description="Basic and acidic residues" evidence="6">
    <location>
        <begin position="57"/>
        <end position="73"/>
    </location>
</feature>
<dbReference type="PROSITE" id="PS50057">
    <property type="entry name" value="FERM_3"/>
    <property type="match status" value="1"/>
</dbReference>
<evidence type="ECO:0000259" key="7">
    <source>
        <dbReference type="PROSITE" id="PS50057"/>
    </source>
</evidence>
<organism evidence="8 9">
    <name type="scientific">Oreochromis niloticus</name>
    <name type="common">Nile tilapia</name>
    <name type="synonym">Tilapia nilotica</name>
    <dbReference type="NCBI Taxonomy" id="8128"/>
    <lineage>
        <taxon>Eukaryota</taxon>
        <taxon>Metazoa</taxon>
        <taxon>Chordata</taxon>
        <taxon>Craniata</taxon>
        <taxon>Vertebrata</taxon>
        <taxon>Euteleostomi</taxon>
        <taxon>Actinopterygii</taxon>
        <taxon>Neopterygii</taxon>
        <taxon>Teleostei</taxon>
        <taxon>Neoteleostei</taxon>
        <taxon>Acanthomorphata</taxon>
        <taxon>Ovalentaria</taxon>
        <taxon>Cichlomorphae</taxon>
        <taxon>Cichliformes</taxon>
        <taxon>Cichlidae</taxon>
        <taxon>African cichlids</taxon>
        <taxon>Pseudocrenilabrinae</taxon>
        <taxon>Oreochromini</taxon>
        <taxon>Oreochromis</taxon>
    </lineage>
</organism>
<dbReference type="PANTHER" id="PTHR23280:SF24">
    <property type="entry name" value="BAND 4.1-LIKE PROTEIN 1"/>
    <property type="match status" value="1"/>
</dbReference>
<dbReference type="Pfam" id="PF08736">
    <property type="entry name" value="FA"/>
    <property type="match status" value="1"/>
</dbReference>
<dbReference type="SUPFAM" id="SSF50729">
    <property type="entry name" value="PH domain-like"/>
    <property type="match status" value="1"/>
</dbReference>
<dbReference type="eggNOG" id="KOG3527">
    <property type="taxonomic scope" value="Eukaryota"/>
</dbReference>
<dbReference type="PROSITE" id="PS00661">
    <property type="entry name" value="FERM_2"/>
    <property type="match status" value="1"/>
</dbReference>
<dbReference type="GO" id="GO:0003779">
    <property type="term" value="F:actin binding"/>
    <property type="evidence" value="ECO:0007669"/>
    <property type="project" value="UniProtKB-KW"/>
</dbReference>
<dbReference type="Pfam" id="PF05902">
    <property type="entry name" value="4_1_CTD"/>
    <property type="match status" value="1"/>
</dbReference>
<dbReference type="GeneTree" id="ENSGT00940000158442"/>
<dbReference type="InterPro" id="IPR035963">
    <property type="entry name" value="FERM_2"/>
</dbReference>
<evidence type="ECO:0000313" key="9">
    <source>
        <dbReference type="Proteomes" id="UP000005207"/>
    </source>
</evidence>
<dbReference type="GO" id="GO:0030866">
    <property type="term" value="P:cortical actin cytoskeleton organization"/>
    <property type="evidence" value="ECO:0007669"/>
    <property type="project" value="InterPro"/>
</dbReference>
<feature type="region of interest" description="Disordered" evidence="6">
    <location>
        <begin position="432"/>
        <end position="455"/>
    </location>
</feature>
<dbReference type="SMART" id="SM01196">
    <property type="entry name" value="FERM_C"/>
    <property type="match status" value="1"/>
</dbReference>
<dbReference type="FunFam" id="3.10.20.90:FF:000002">
    <property type="entry name" value="Erythrocyte protein band 4.1-like 3"/>
    <property type="match status" value="1"/>
</dbReference>
<dbReference type="PRINTS" id="PR00935">
    <property type="entry name" value="BAND41"/>
</dbReference>
<gene>
    <name evidence="8" type="primary">LOC100695288</name>
</gene>
<dbReference type="InterPro" id="IPR018980">
    <property type="entry name" value="FERM_PH-like_C"/>
</dbReference>
<dbReference type="OMA" id="WEERDIP"/>
<dbReference type="AlphaFoldDB" id="I3KWM8"/>
<dbReference type="GO" id="GO:0005198">
    <property type="term" value="F:structural molecule activity"/>
    <property type="evidence" value="ECO:0007669"/>
    <property type="project" value="InterPro"/>
</dbReference>
<keyword evidence="2" id="KW-0963">Cytoplasm</keyword>
<dbReference type="CDD" id="cd14473">
    <property type="entry name" value="FERM_B-lobe"/>
    <property type="match status" value="1"/>
</dbReference>
<dbReference type="InterPro" id="IPR019749">
    <property type="entry name" value="Band_41_domain"/>
</dbReference>
<dbReference type="InterPro" id="IPR014847">
    <property type="entry name" value="FA"/>
</dbReference>
<dbReference type="InterPro" id="IPR014352">
    <property type="entry name" value="FERM/acyl-CoA-bd_prot_sf"/>
</dbReference>
<feature type="region of interest" description="Disordered" evidence="6">
    <location>
        <begin position="539"/>
        <end position="559"/>
    </location>
</feature>
<evidence type="ECO:0000256" key="1">
    <source>
        <dbReference type="ARBA" id="ARBA00004245"/>
    </source>
</evidence>
<dbReference type="FunFam" id="1.20.80.10:FF:000001">
    <property type="entry name" value="Erythrocyte membrane protein band 4.1"/>
    <property type="match status" value="1"/>
</dbReference>
<dbReference type="InterPro" id="IPR007477">
    <property type="entry name" value="SAB_dom"/>
</dbReference>
<evidence type="ECO:0000256" key="6">
    <source>
        <dbReference type="SAM" id="MobiDB-lite"/>
    </source>
</evidence>